<evidence type="ECO:0000313" key="2">
    <source>
        <dbReference type="Proteomes" id="UP000194641"/>
    </source>
</evidence>
<dbReference type="Proteomes" id="UP000194641">
    <property type="component" value="Unassembled WGS sequence"/>
</dbReference>
<comment type="caution">
    <text evidence="1">The sequence shown here is derived from an EMBL/GenBank/DDBJ whole genome shotgun (WGS) entry which is preliminary data.</text>
</comment>
<dbReference type="AlphaFoldDB" id="A0A252AK29"/>
<protein>
    <submittedName>
        <fullName evidence="1">Uncharacterized protein</fullName>
    </submittedName>
</protein>
<reference evidence="2" key="1">
    <citation type="submission" date="2014-06" db="EMBL/GenBank/DDBJ databases">
        <authorList>
            <person name="Winans N.J."/>
            <person name="Newell P.D."/>
            <person name="Douglas A.E."/>
        </authorList>
    </citation>
    <scope>NUCLEOTIDE SEQUENCE [LARGE SCALE GENOMIC DNA]</scope>
</reference>
<evidence type="ECO:0000313" key="1">
    <source>
        <dbReference type="EMBL" id="OUI90003.1"/>
    </source>
</evidence>
<gene>
    <name evidence="1" type="ORF">HK17_15030</name>
</gene>
<organism evidence="1 2">
    <name type="scientific">Acetobacter indonesiensis</name>
    <dbReference type="NCBI Taxonomy" id="104101"/>
    <lineage>
        <taxon>Bacteria</taxon>
        <taxon>Pseudomonadati</taxon>
        <taxon>Pseudomonadota</taxon>
        <taxon>Alphaproteobacteria</taxon>
        <taxon>Acetobacterales</taxon>
        <taxon>Acetobacteraceae</taxon>
        <taxon>Acetobacter</taxon>
    </lineage>
</organism>
<accession>A0A252AK29</accession>
<proteinExistence type="predicted"/>
<dbReference type="RefSeq" id="WP_086660144.1">
    <property type="nucleotide sequence ID" value="NZ_JBJJWX010000021.1"/>
</dbReference>
<sequence>MASCGKRTRAESVALIADMLKKGMPKEEMAKKLGVTMSSLGNWLTDARKIAFPSPVPPKPKKSEREINGADVLAHGNSIAMRGLWRGLERWRSVGI</sequence>
<name>A0A252AK29_9PROT</name>
<dbReference type="EMBL" id="JOPA01000060">
    <property type="protein sequence ID" value="OUI90003.1"/>
    <property type="molecule type" value="Genomic_DNA"/>
</dbReference>